<dbReference type="AlphaFoldDB" id="A0A818V8W0"/>
<dbReference type="PANTHER" id="PTHR12271:SF66">
    <property type="entry name" value="TERMINAL URIDYLYLTRANSFERASE TAILOR"/>
    <property type="match status" value="1"/>
</dbReference>
<feature type="domain" description="Poly(A) RNA polymerase mitochondrial-like central palm" evidence="1">
    <location>
        <begin position="3"/>
        <end position="60"/>
    </location>
</feature>
<dbReference type="EMBL" id="CAJOBD010000709">
    <property type="protein sequence ID" value="CAF3709139.1"/>
    <property type="molecule type" value="Genomic_DNA"/>
</dbReference>
<dbReference type="Proteomes" id="UP000663836">
    <property type="component" value="Unassembled WGS sequence"/>
</dbReference>
<accession>A0A818V8W0</accession>
<evidence type="ECO:0000313" key="2">
    <source>
        <dbReference type="EMBL" id="CAF3709139.1"/>
    </source>
</evidence>
<dbReference type="GO" id="GO:0031123">
    <property type="term" value="P:RNA 3'-end processing"/>
    <property type="evidence" value="ECO:0007669"/>
    <property type="project" value="TreeGrafter"/>
</dbReference>
<organism evidence="2 3">
    <name type="scientific">Rotaria sordida</name>
    <dbReference type="NCBI Taxonomy" id="392033"/>
    <lineage>
        <taxon>Eukaryota</taxon>
        <taxon>Metazoa</taxon>
        <taxon>Spiralia</taxon>
        <taxon>Gnathifera</taxon>
        <taxon>Rotifera</taxon>
        <taxon>Eurotatoria</taxon>
        <taxon>Bdelloidea</taxon>
        <taxon>Philodinida</taxon>
        <taxon>Philodinidae</taxon>
        <taxon>Rotaria</taxon>
    </lineage>
</organism>
<dbReference type="SUPFAM" id="SSF81301">
    <property type="entry name" value="Nucleotidyltransferase"/>
    <property type="match status" value="1"/>
</dbReference>
<sequence length="74" mass="8712">MAVEESKPTKEGIEERETILNYLEMEFRKKYPNSRLCAYGSFYNGFGLQHSDLDICVLLELNVDIRFWSFLSII</sequence>
<dbReference type="GO" id="GO:0050265">
    <property type="term" value="F:RNA uridylyltransferase activity"/>
    <property type="evidence" value="ECO:0007669"/>
    <property type="project" value="TreeGrafter"/>
</dbReference>
<proteinExistence type="predicted"/>
<dbReference type="InterPro" id="IPR054708">
    <property type="entry name" value="MTPAP-like_central"/>
</dbReference>
<dbReference type="Pfam" id="PF22600">
    <property type="entry name" value="MTPAP-like_central"/>
    <property type="match status" value="1"/>
</dbReference>
<dbReference type="Gene3D" id="3.30.460.10">
    <property type="entry name" value="Beta Polymerase, domain 2"/>
    <property type="match status" value="1"/>
</dbReference>
<comment type="caution">
    <text evidence="2">The sequence shown here is derived from an EMBL/GenBank/DDBJ whole genome shotgun (WGS) entry which is preliminary data.</text>
</comment>
<reference evidence="2" key="1">
    <citation type="submission" date="2021-02" db="EMBL/GenBank/DDBJ databases">
        <authorList>
            <person name="Nowell W R."/>
        </authorList>
    </citation>
    <scope>NUCLEOTIDE SEQUENCE</scope>
</reference>
<gene>
    <name evidence="2" type="ORF">JBS370_LOCUS10026</name>
</gene>
<protein>
    <recommendedName>
        <fullName evidence="1">Poly(A) RNA polymerase mitochondrial-like central palm domain-containing protein</fullName>
    </recommendedName>
</protein>
<evidence type="ECO:0000313" key="3">
    <source>
        <dbReference type="Proteomes" id="UP000663836"/>
    </source>
</evidence>
<evidence type="ECO:0000259" key="1">
    <source>
        <dbReference type="Pfam" id="PF22600"/>
    </source>
</evidence>
<dbReference type="InterPro" id="IPR043519">
    <property type="entry name" value="NT_sf"/>
</dbReference>
<name>A0A818V8W0_9BILA</name>
<dbReference type="PANTHER" id="PTHR12271">
    <property type="entry name" value="POLY A POLYMERASE CID PAP -RELATED"/>
    <property type="match status" value="1"/>
</dbReference>